<feature type="domain" description="DUF1618" evidence="2">
    <location>
        <begin position="290"/>
        <end position="434"/>
    </location>
</feature>
<dbReference type="PANTHER" id="PTHR33074">
    <property type="entry name" value="EXPRESSED PROTEIN-RELATED"/>
    <property type="match status" value="1"/>
</dbReference>
<accession>A0A452YPV3</accession>
<reference evidence="3" key="5">
    <citation type="journal article" date="2021" name="G3 (Bethesda)">
        <title>Aegilops tauschii genome assembly Aet v5.0 features greater sequence contiguity and improved annotation.</title>
        <authorList>
            <person name="Wang L."/>
            <person name="Zhu T."/>
            <person name="Rodriguez J.C."/>
            <person name="Deal K.R."/>
            <person name="Dubcovsky J."/>
            <person name="McGuire P.E."/>
            <person name="Lux T."/>
            <person name="Spannagl M."/>
            <person name="Mayer K.F.X."/>
            <person name="Baldrich P."/>
            <person name="Meyers B.C."/>
            <person name="Huo N."/>
            <person name="Gu Y.Q."/>
            <person name="Zhou H."/>
            <person name="Devos K.M."/>
            <person name="Bennetzen J.L."/>
            <person name="Unver T."/>
            <person name="Budak H."/>
            <person name="Gulick P.J."/>
            <person name="Galiba G."/>
            <person name="Kalapos B."/>
            <person name="Nelson D.R."/>
            <person name="Li P."/>
            <person name="You F.M."/>
            <person name="Luo M.C."/>
            <person name="Dvorak J."/>
        </authorList>
    </citation>
    <scope>NUCLEOTIDE SEQUENCE [LARGE SCALE GENOMIC DNA]</scope>
    <source>
        <strain evidence="3">cv. AL8/78</strain>
    </source>
</reference>
<dbReference type="PANTHER" id="PTHR33074:SF42">
    <property type="entry name" value="DUF1618 DOMAIN-CONTAINING PROTEIN"/>
    <property type="match status" value="1"/>
</dbReference>
<evidence type="ECO:0000313" key="4">
    <source>
        <dbReference type="Proteomes" id="UP000015105"/>
    </source>
</evidence>
<name>A0A452YPV3_AEGTS</name>
<protein>
    <recommendedName>
        <fullName evidence="2">DUF1618 domain-containing protein</fullName>
    </recommendedName>
</protein>
<dbReference type="Proteomes" id="UP000015105">
    <property type="component" value="Chromosome 1D"/>
</dbReference>
<evidence type="ECO:0000256" key="1">
    <source>
        <dbReference type="SAM" id="SignalP"/>
    </source>
</evidence>
<dbReference type="EnsemblPlants" id="AET1Gv20494700.1">
    <property type="protein sequence ID" value="AET1Gv20494700.1"/>
    <property type="gene ID" value="AET1Gv20494700"/>
</dbReference>
<reference evidence="3" key="4">
    <citation type="submission" date="2019-03" db="UniProtKB">
        <authorList>
            <consortium name="EnsemblPlants"/>
        </authorList>
    </citation>
    <scope>IDENTIFICATION</scope>
</reference>
<dbReference type="Pfam" id="PF07762">
    <property type="entry name" value="DUF1618"/>
    <property type="match status" value="1"/>
</dbReference>
<dbReference type="AlphaFoldDB" id="A0A452YPV3"/>
<reference evidence="4" key="2">
    <citation type="journal article" date="2017" name="Nat. Plants">
        <title>The Aegilops tauschii genome reveals multiple impacts of transposons.</title>
        <authorList>
            <person name="Zhao G."/>
            <person name="Zou C."/>
            <person name="Li K."/>
            <person name="Wang K."/>
            <person name="Li T."/>
            <person name="Gao L."/>
            <person name="Zhang X."/>
            <person name="Wang H."/>
            <person name="Yang Z."/>
            <person name="Liu X."/>
            <person name="Jiang W."/>
            <person name="Mao L."/>
            <person name="Kong X."/>
            <person name="Jiao Y."/>
            <person name="Jia J."/>
        </authorList>
    </citation>
    <scope>NUCLEOTIDE SEQUENCE [LARGE SCALE GENOMIC DNA]</scope>
    <source>
        <strain evidence="4">cv. AL8/78</strain>
    </source>
</reference>
<keyword evidence="1" id="KW-0732">Signal</keyword>
<feature type="signal peptide" evidence="1">
    <location>
        <begin position="1"/>
        <end position="19"/>
    </location>
</feature>
<evidence type="ECO:0000259" key="2">
    <source>
        <dbReference type="Pfam" id="PF07762"/>
    </source>
</evidence>
<dbReference type="STRING" id="200361.A0A452YPV3"/>
<dbReference type="Gramene" id="AET1Gv20494700.1">
    <property type="protein sequence ID" value="AET1Gv20494700.1"/>
    <property type="gene ID" value="AET1Gv20494700"/>
</dbReference>
<proteinExistence type="predicted"/>
<reference evidence="4" key="1">
    <citation type="journal article" date="2014" name="Science">
        <title>Ancient hybridizations among the ancestral genomes of bread wheat.</title>
        <authorList>
            <consortium name="International Wheat Genome Sequencing Consortium,"/>
            <person name="Marcussen T."/>
            <person name="Sandve S.R."/>
            <person name="Heier L."/>
            <person name="Spannagl M."/>
            <person name="Pfeifer M."/>
            <person name="Jakobsen K.S."/>
            <person name="Wulff B.B."/>
            <person name="Steuernagel B."/>
            <person name="Mayer K.F."/>
            <person name="Olsen O.A."/>
        </authorList>
    </citation>
    <scope>NUCLEOTIDE SEQUENCE [LARGE SCALE GENOMIC DNA]</scope>
    <source>
        <strain evidence="4">cv. AL8/78</strain>
    </source>
</reference>
<feature type="chain" id="PRO_5018974003" description="DUF1618 domain-containing protein" evidence="1">
    <location>
        <begin position="20"/>
        <end position="576"/>
    </location>
</feature>
<keyword evidence="4" id="KW-1185">Reference proteome</keyword>
<evidence type="ECO:0000313" key="3">
    <source>
        <dbReference type="EnsemblPlants" id="AET1Gv20494700.1"/>
    </source>
</evidence>
<reference evidence="3" key="3">
    <citation type="journal article" date="2017" name="Nature">
        <title>Genome sequence of the progenitor of the wheat D genome Aegilops tauschii.</title>
        <authorList>
            <person name="Luo M.C."/>
            <person name="Gu Y.Q."/>
            <person name="Puiu D."/>
            <person name="Wang H."/>
            <person name="Twardziok S.O."/>
            <person name="Deal K.R."/>
            <person name="Huo N."/>
            <person name="Zhu T."/>
            <person name="Wang L."/>
            <person name="Wang Y."/>
            <person name="McGuire P.E."/>
            <person name="Liu S."/>
            <person name="Long H."/>
            <person name="Ramasamy R.K."/>
            <person name="Rodriguez J.C."/>
            <person name="Van S.L."/>
            <person name="Yuan L."/>
            <person name="Wang Z."/>
            <person name="Xia Z."/>
            <person name="Xiao L."/>
            <person name="Anderson O.D."/>
            <person name="Ouyang S."/>
            <person name="Liang Y."/>
            <person name="Zimin A.V."/>
            <person name="Pertea G."/>
            <person name="Qi P."/>
            <person name="Bennetzen J.L."/>
            <person name="Dai X."/>
            <person name="Dawson M.W."/>
            <person name="Muller H.G."/>
            <person name="Kugler K."/>
            <person name="Rivarola-Duarte L."/>
            <person name="Spannagl M."/>
            <person name="Mayer K.F.X."/>
            <person name="Lu F.H."/>
            <person name="Bevan M.W."/>
            <person name="Leroy P."/>
            <person name="Li P."/>
            <person name="You F.M."/>
            <person name="Sun Q."/>
            <person name="Liu Z."/>
            <person name="Lyons E."/>
            <person name="Wicker T."/>
            <person name="Salzberg S.L."/>
            <person name="Devos K.M."/>
            <person name="Dvorak J."/>
        </authorList>
    </citation>
    <scope>NUCLEOTIDE SEQUENCE [LARGE SCALE GENOMIC DNA]</scope>
    <source>
        <strain evidence="3">cv. AL8/78</strain>
    </source>
</reference>
<dbReference type="InterPro" id="IPR011676">
    <property type="entry name" value="DUF1618"/>
</dbReference>
<organism evidence="3 4">
    <name type="scientific">Aegilops tauschii subsp. strangulata</name>
    <name type="common">Goatgrass</name>
    <dbReference type="NCBI Taxonomy" id="200361"/>
    <lineage>
        <taxon>Eukaryota</taxon>
        <taxon>Viridiplantae</taxon>
        <taxon>Streptophyta</taxon>
        <taxon>Embryophyta</taxon>
        <taxon>Tracheophyta</taxon>
        <taxon>Spermatophyta</taxon>
        <taxon>Magnoliopsida</taxon>
        <taxon>Liliopsida</taxon>
        <taxon>Poales</taxon>
        <taxon>Poaceae</taxon>
        <taxon>BOP clade</taxon>
        <taxon>Pooideae</taxon>
        <taxon>Triticodae</taxon>
        <taxon>Triticeae</taxon>
        <taxon>Triticinae</taxon>
        <taxon>Aegilops</taxon>
    </lineage>
</organism>
<sequence length="576" mass="63492">IKVSSILFTVFPHLPLGLALLVSAATHNPLPIPPQSLRLSSSESSSSISMALILNGDGTCSMVYPEGTTPIWLRPADRPKADPTLSPPKSVLLDTLGYVDDECNDTTAEHVAEDGKCIQVTFWMYHPPLVSYFTIHSPGLKPDAYPEMPKILATDGHLALLRIPRLPVNPFSDQPANQFFIYRVGSSTGEKQPSLRMLPNPSKLVIRDRNVGFLNYGTRDQADYRFFAAAFYAAHPLRPGGSVKFYINLFDSETWEWTRKEVFVNSPDAYRYRITNKVITIGGQHGSIAWVDLSHGILIYDALLHNNILRYIPLPPSELPDPRINSVRDMAAVDGCLKYVSMSYPPLTQSSTSYYFGDWKAKAWKMAMHPSGTCPISRQWKEDYHLRASEIMIDDPSHLELLPDLPNSFNKKQVLTKLHTGSPAVSLHDDGIVYIMTKVEFSDRNAWVLAVNTSTKALQAVGEFDAERCMGFSYTYTQSGISKHMGVELKEDQPHNEEDLWTTVSYKKKGKRCTSAGGNGKMLGRGMSTGAGNRGQHMKLLAGSGMAQGCGSGVSGAGKVVGPADAIHGRQAVERS</sequence>